<sequence length="204" mass="23541">MTTEKKTVTLERQMATRKAWEGHDGLAARNAVPVKEQPQHQLKTHTQKNTPRFFREGGGEDERLTRTDTQMTTRLVQRTLTGEEAVVKCGKCDKICNQARTDCGKSDTQTQRSGGTPGETMEDRSRKESHRTRNLYASENLVSNTQGRRRTTMTLFLICFPHWTMTLQHMQNQHHKYKQLREMMRRGACGKHGPRRQTGERGRS</sequence>
<protein>
    <submittedName>
        <fullName evidence="2">Uncharacterized protein</fullName>
    </submittedName>
</protein>
<accession>A0A9D4RGY4</accession>
<feature type="region of interest" description="Disordered" evidence="1">
    <location>
        <begin position="34"/>
        <end position="60"/>
    </location>
</feature>
<dbReference type="AlphaFoldDB" id="A0A9D4RGY4"/>
<feature type="compositionally biased region" description="Polar residues" evidence="1">
    <location>
        <begin position="135"/>
        <end position="144"/>
    </location>
</feature>
<organism evidence="2 3">
    <name type="scientific">Dreissena polymorpha</name>
    <name type="common">Zebra mussel</name>
    <name type="synonym">Mytilus polymorpha</name>
    <dbReference type="NCBI Taxonomy" id="45954"/>
    <lineage>
        <taxon>Eukaryota</taxon>
        <taxon>Metazoa</taxon>
        <taxon>Spiralia</taxon>
        <taxon>Lophotrochozoa</taxon>
        <taxon>Mollusca</taxon>
        <taxon>Bivalvia</taxon>
        <taxon>Autobranchia</taxon>
        <taxon>Heteroconchia</taxon>
        <taxon>Euheterodonta</taxon>
        <taxon>Imparidentia</taxon>
        <taxon>Neoheterodontei</taxon>
        <taxon>Myida</taxon>
        <taxon>Dreissenoidea</taxon>
        <taxon>Dreissenidae</taxon>
        <taxon>Dreissena</taxon>
    </lineage>
</organism>
<evidence type="ECO:0000313" key="3">
    <source>
        <dbReference type="Proteomes" id="UP000828390"/>
    </source>
</evidence>
<dbReference type="Proteomes" id="UP000828390">
    <property type="component" value="Unassembled WGS sequence"/>
</dbReference>
<gene>
    <name evidence="2" type="ORF">DPMN_028967</name>
</gene>
<proteinExistence type="predicted"/>
<name>A0A9D4RGY4_DREPO</name>
<comment type="caution">
    <text evidence="2">The sequence shown here is derived from an EMBL/GenBank/DDBJ whole genome shotgun (WGS) entry which is preliminary data.</text>
</comment>
<dbReference type="EMBL" id="JAIWYP010000002">
    <property type="protein sequence ID" value="KAH3865920.1"/>
    <property type="molecule type" value="Genomic_DNA"/>
</dbReference>
<reference evidence="2" key="1">
    <citation type="journal article" date="2019" name="bioRxiv">
        <title>The Genome of the Zebra Mussel, Dreissena polymorpha: A Resource for Invasive Species Research.</title>
        <authorList>
            <person name="McCartney M.A."/>
            <person name="Auch B."/>
            <person name="Kono T."/>
            <person name="Mallez S."/>
            <person name="Zhang Y."/>
            <person name="Obille A."/>
            <person name="Becker A."/>
            <person name="Abrahante J.E."/>
            <person name="Garbe J."/>
            <person name="Badalamenti J.P."/>
            <person name="Herman A."/>
            <person name="Mangelson H."/>
            <person name="Liachko I."/>
            <person name="Sullivan S."/>
            <person name="Sone E.D."/>
            <person name="Koren S."/>
            <person name="Silverstein K.A.T."/>
            <person name="Beckman K.B."/>
            <person name="Gohl D.M."/>
        </authorList>
    </citation>
    <scope>NUCLEOTIDE SEQUENCE</scope>
    <source>
        <strain evidence="2">Duluth1</strain>
        <tissue evidence="2">Whole animal</tissue>
    </source>
</reference>
<evidence type="ECO:0000313" key="2">
    <source>
        <dbReference type="EMBL" id="KAH3865920.1"/>
    </source>
</evidence>
<evidence type="ECO:0000256" key="1">
    <source>
        <dbReference type="SAM" id="MobiDB-lite"/>
    </source>
</evidence>
<feature type="region of interest" description="Disordered" evidence="1">
    <location>
        <begin position="100"/>
        <end position="144"/>
    </location>
</feature>
<keyword evidence="3" id="KW-1185">Reference proteome</keyword>
<reference evidence="2" key="2">
    <citation type="submission" date="2020-11" db="EMBL/GenBank/DDBJ databases">
        <authorList>
            <person name="McCartney M.A."/>
            <person name="Auch B."/>
            <person name="Kono T."/>
            <person name="Mallez S."/>
            <person name="Becker A."/>
            <person name="Gohl D.M."/>
            <person name="Silverstein K.A.T."/>
            <person name="Koren S."/>
            <person name="Bechman K.B."/>
            <person name="Herman A."/>
            <person name="Abrahante J.E."/>
            <person name="Garbe J."/>
        </authorList>
    </citation>
    <scope>NUCLEOTIDE SEQUENCE</scope>
    <source>
        <strain evidence="2">Duluth1</strain>
        <tissue evidence="2">Whole animal</tissue>
    </source>
</reference>